<dbReference type="NCBIfam" id="TIGR02126">
    <property type="entry name" value="phgtail_TP901_1"/>
    <property type="match status" value="1"/>
</dbReference>
<dbReference type="RefSeq" id="WP_207704229.1">
    <property type="nucleotide sequence ID" value="NZ_JAFREL020000001.1"/>
</dbReference>
<proteinExistence type="predicted"/>
<organism evidence="2 3">
    <name type="scientific">Candidatus Enterococcus ferrettii</name>
    <dbReference type="NCBI Taxonomy" id="2815324"/>
    <lineage>
        <taxon>Bacteria</taxon>
        <taxon>Bacillati</taxon>
        <taxon>Bacillota</taxon>
        <taxon>Bacilli</taxon>
        <taxon>Lactobacillales</taxon>
        <taxon>Enterococcaceae</taxon>
        <taxon>Enterococcus</taxon>
    </lineage>
</organism>
<keyword evidence="3" id="KW-1185">Reference proteome</keyword>
<dbReference type="Proteomes" id="UP000664357">
    <property type="component" value="Unassembled WGS sequence"/>
</dbReference>
<evidence type="ECO:0000313" key="2">
    <source>
        <dbReference type="EMBL" id="MEO1768265.1"/>
    </source>
</evidence>
<dbReference type="PRINTS" id="PR01999">
    <property type="entry name" value="MTP2LACTO"/>
</dbReference>
<protein>
    <submittedName>
        <fullName evidence="2">TP901-1 family phage major tail protein</fullName>
    </submittedName>
</protein>
<gene>
    <name evidence="2" type="ORF">JZO67_000175</name>
</gene>
<dbReference type="InterPro" id="IPR022363">
    <property type="entry name" value="Phage_TP901-1_major-tail"/>
</dbReference>
<dbReference type="InterPro" id="IPR022345">
    <property type="entry name" value="Phage_69_Orf23_MTP"/>
</dbReference>
<name>A0ABV0EHY9_9ENTE</name>
<dbReference type="EMBL" id="JAFREL020000001">
    <property type="protein sequence ID" value="MEO1768265.1"/>
    <property type="molecule type" value="Genomic_DNA"/>
</dbReference>
<evidence type="ECO:0000256" key="1">
    <source>
        <dbReference type="SAM" id="MobiDB-lite"/>
    </source>
</evidence>
<feature type="region of interest" description="Disordered" evidence="1">
    <location>
        <begin position="162"/>
        <end position="182"/>
    </location>
</feature>
<dbReference type="Pfam" id="PF06199">
    <property type="entry name" value="Phage_tail_2"/>
    <property type="match status" value="1"/>
</dbReference>
<reference evidence="2 3" key="1">
    <citation type="submission" date="2021-03" db="EMBL/GenBank/DDBJ databases">
        <authorList>
            <person name="Gilmore M.S."/>
            <person name="Schwartzman J."/>
            <person name="Van Tyne D."/>
            <person name="Martin M."/>
            <person name="Earl A.M."/>
            <person name="Manson A.L."/>
            <person name="Straub T."/>
            <person name="Salamzade R."/>
            <person name="Saavedra J."/>
            <person name="Lebreton F."/>
            <person name="Prichula J."/>
            <person name="Schaufler K."/>
            <person name="Gaca A."/>
            <person name="Sgardioli B."/>
            <person name="Wagenaar J."/>
            <person name="Strong T."/>
        </authorList>
    </citation>
    <scope>NUCLEOTIDE SEQUENCE [LARGE SCALE GENOMIC DNA]</scope>
    <source>
        <strain evidence="2 3">665A</strain>
    </source>
</reference>
<reference evidence="2 3" key="2">
    <citation type="submission" date="2024-02" db="EMBL/GenBank/DDBJ databases">
        <title>The Genome Sequence of Enterococcus sp. DIV0159.</title>
        <authorList>
            <person name="Earl A."/>
            <person name="Manson A."/>
            <person name="Gilmore M."/>
            <person name="Sanders J."/>
            <person name="Shea T."/>
            <person name="Howe W."/>
            <person name="Livny J."/>
            <person name="Cuomo C."/>
            <person name="Neafsey D."/>
            <person name="Birren B."/>
        </authorList>
    </citation>
    <scope>NUCLEOTIDE SEQUENCE [LARGE SCALE GENOMIC DNA]</scope>
    <source>
        <strain evidence="2 3">665A</strain>
    </source>
</reference>
<sequence length="182" mass="20162">MEPLKGIDNILLYRLLSKATEEAAWKMAFQTEHENSITRDSDAVVTKDGTVQSLKPVAYDFTATSLVGKGDSHVHEMRKAMLDGELIEIWEINRVEKGTGDNADKYRATYYQAYIGEYTPTSNAEDNVELSMSFAVNGTGQDGYATLTEEQEEVVQYTFKDTVKEPAEPASGDAEQSEGEDA</sequence>
<evidence type="ECO:0000313" key="3">
    <source>
        <dbReference type="Proteomes" id="UP000664357"/>
    </source>
</evidence>
<dbReference type="InterPro" id="IPR011855">
    <property type="entry name" value="Phgtail_TP901_1"/>
</dbReference>
<dbReference type="PRINTS" id="PR01997">
    <property type="entry name" value="MTP2FAMILY"/>
</dbReference>
<comment type="caution">
    <text evidence="2">The sequence shown here is derived from an EMBL/GenBank/DDBJ whole genome shotgun (WGS) entry which is preliminary data.</text>
</comment>
<accession>A0ABV0EHY9</accession>